<proteinExistence type="predicted"/>
<reference evidence="2" key="1">
    <citation type="submission" date="2021-01" db="EMBL/GenBank/DDBJ databases">
        <authorList>
            <person name="Corre E."/>
            <person name="Pelletier E."/>
            <person name="Niang G."/>
            <person name="Scheremetjew M."/>
            <person name="Finn R."/>
            <person name="Kale V."/>
            <person name="Holt S."/>
            <person name="Cochrane G."/>
            <person name="Meng A."/>
            <person name="Brown T."/>
            <person name="Cohen L."/>
        </authorList>
    </citation>
    <scope>NUCLEOTIDE SEQUENCE</scope>
    <source>
        <strain evidence="2">SAG 36.94</strain>
    </source>
</reference>
<dbReference type="EMBL" id="HBGH01009785">
    <property type="protein sequence ID" value="CAD9233359.1"/>
    <property type="molecule type" value="Transcribed_RNA"/>
</dbReference>
<dbReference type="AlphaFoldDB" id="A0A7S1TE01"/>
<feature type="region of interest" description="Disordered" evidence="1">
    <location>
        <begin position="28"/>
        <end position="59"/>
    </location>
</feature>
<feature type="compositionally biased region" description="Acidic residues" evidence="1">
    <location>
        <begin position="44"/>
        <end position="59"/>
    </location>
</feature>
<sequence length="180" mass="19747">MDRQDWVGIGQGGGEDFRRFRMDYDHEDGDGMSGFSDVTYPSLEEGEESDWMDEMGDGDESEVGLCLDCLEGSDVDEDEDSDEEEKGCGDGEVCERCALQDDAWRSGCQDRWAQLAWKAVEVTEVVLSHPHIASILQSAQDAMDSSEQGKAAFLYAVGVDPSVVHNSFEPIAGSFSARGR</sequence>
<organism evidence="2">
    <name type="scientific">Compsopogon caeruleus</name>
    <dbReference type="NCBI Taxonomy" id="31354"/>
    <lineage>
        <taxon>Eukaryota</taxon>
        <taxon>Rhodophyta</taxon>
        <taxon>Compsopogonophyceae</taxon>
        <taxon>Compsopogonales</taxon>
        <taxon>Compsopogonaceae</taxon>
        <taxon>Compsopogon</taxon>
    </lineage>
</organism>
<accession>A0A7S1TE01</accession>
<evidence type="ECO:0000256" key="1">
    <source>
        <dbReference type="SAM" id="MobiDB-lite"/>
    </source>
</evidence>
<gene>
    <name evidence="2" type="ORF">CCAE0312_LOCUS5445</name>
</gene>
<name>A0A7S1TE01_9RHOD</name>
<protein>
    <submittedName>
        <fullName evidence="2">Uncharacterized protein</fullName>
    </submittedName>
</protein>
<evidence type="ECO:0000313" key="2">
    <source>
        <dbReference type="EMBL" id="CAD9233359.1"/>
    </source>
</evidence>